<keyword evidence="2" id="KW-1185">Reference proteome</keyword>
<reference evidence="1 2" key="1">
    <citation type="submission" date="2024-04" db="EMBL/GenBank/DDBJ databases">
        <title>Draft genome sequence of Pseudophaeobacter arcticus NBRC 116598.</title>
        <authorList>
            <person name="Miyakawa T."/>
            <person name="Kusuya Y."/>
            <person name="Miura T."/>
        </authorList>
    </citation>
    <scope>NUCLEOTIDE SEQUENCE [LARGE SCALE GENOMIC DNA]</scope>
    <source>
        <strain evidence="1 2">SU-CL00105</strain>
    </source>
</reference>
<comment type="caution">
    <text evidence="1">The sequence shown here is derived from an EMBL/GenBank/DDBJ whole genome shotgun (WGS) entry which is preliminary data.</text>
</comment>
<proteinExistence type="predicted"/>
<accession>A0ABQ0AI90</accession>
<organism evidence="1 2">
    <name type="scientific">Pseudophaeobacter arcticus</name>
    <dbReference type="NCBI Taxonomy" id="385492"/>
    <lineage>
        <taxon>Bacteria</taxon>
        <taxon>Pseudomonadati</taxon>
        <taxon>Pseudomonadota</taxon>
        <taxon>Alphaproteobacteria</taxon>
        <taxon>Rhodobacterales</taxon>
        <taxon>Paracoccaceae</taxon>
        <taxon>Pseudophaeobacter</taxon>
    </lineage>
</organism>
<protein>
    <submittedName>
        <fullName evidence="1">Uncharacterized protein</fullName>
    </submittedName>
</protein>
<evidence type="ECO:0000313" key="1">
    <source>
        <dbReference type="EMBL" id="GAA6195565.1"/>
    </source>
</evidence>
<dbReference type="EMBL" id="BAABWU010000002">
    <property type="protein sequence ID" value="GAA6195565.1"/>
    <property type="molecule type" value="Genomic_DNA"/>
</dbReference>
<dbReference type="Proteomes" id="UP001441944">
    <property type="component" value="Unassembled WGS sequence"/>
</dbReference>
<gene>
    <name evidence="1" type="ORF">NBRC116598_10090</name>
</gene>
<name>A0ABQ0AI90_9RHOB</name>
<sequence length="139" mass="15445">MGSGPVAGPSRPSGCRIGGTIMLKHRGFPGRLPGTDFQFVVRRPNPKGVTELTKRERFRDRKPADRRADAAFMQALLQQFGDQPFERGNLDAGRLSWLFGREVLPAEDPFDPASYEALLVLDVELAQRSFPEAFEGKSL</sequence>
<evidence type="ECO:0000313" key="2">
    <source>
        <dbReference type="Proteomes" id="UP001441944"/>
    </source>
</evidence>